<evidence type="ECO:0000256" key="5">
    <source>
        <dbReference type="ARBA" id="ARBA00023274"/>
    </source>
</evidence>
<keyword evidence="7" id="KW-0862">Zinc</keyword>
<dbReference type="Proteomes" id="UP000774000">
    <property type="component" value="Unassembled WGS sequence"/>
</dbReference>
<keyword evidence="7" id="KW-0479">Metal-binding</keyword>
<keyword evidence="5 7" id="KW-0687">Ribonucleoprotein</keyword>
<feature type="binding site" evidence="7">
    <location>
        <position position="36"/>
    </location>
    <ligand>
        <name>Zn(2+)</name>
        <dbReference type="ChEBI" id="CHEBI:29105"/>
    </ligand>
</feature>
<dbReference type="GO" id="GO:0003735">
    <property type="term" value="F:structural constituent of ribosome"/>
    <property type="evidence" value="ECO:0007669"/>
    <property type="project" value="InterPro"/>
</dbReference>
<evidence type="ECO:0000256" key="4">
    <source>
        <dbReference type="ARBA" id="ARBA00022980"/>
    </source>
</evidence>
<dbReference type="AlphaFoldDB" id="A0A938XVF7"/>
<dbReference type="InterPro" id="IPR002150">
    <property type="entry name" value="Ribosomal_bL31"/>
</dbReference>
<feature type="binding site" evidence="7">
    <location>
        <position position="16"/>
    </location>
    <ligand>
        <name>Zn(2+)</name>
        <dbReference type="ChEBI" id="CHEBI:29105"/>
    </ligand>
</feature>
<dbReference type="RefSeq" id="WP_204701797.1">
    <property type="nucleotide sequence ID" value="NZ_JAFBDQ010000008.1"/>
</dbReference>
<keyword evidence="9" id="KW-1185">Reference proteome</keyword>
<organism evidence="8 9">
    <name type="scientific">Halanaerobacter jeridensis</name>
    <dbReference type="NCBI Taxonomy" id="706427"/>
    <lineage>
        <taxon>Bacteria</taxon>
        <taxon>Bacillati</taxon>
        <taxon>Bacillota</taxon>
        <taxon>Clostridia</taxon>
        <taxon>Halanaerobiales</taxon>
        <taxon>Halobacteroidaceae</taxon>
        <taxon>Halanaerobacter</taxon>
    </lineage>
</organism>
<feature type="binding site" evidence="7">
    <location>
        <position position="18"/>
    </location>
    <ligand>
        <name>Zn(2+)</name>
        <dbReference type="ChEBI" id="CHEBI:29105"/>
    </ligand>
</feature>
<evidence type="ECO:0000256" key="3">
    <source>
        <dbReference type="ARBA" id="ARBA00022884"/>
    </source>
</evidence>
<dbReference type="Pfam" id="PF01197">
    <property type="entry name" value="Ribosomal_L31"/>
    <property type="match status" value="1"/>
</dbReference>
<evidence type="ECO:0000256" key="2">
    <source>
        <dbReference type="ARBA" id="ARBA00022730"/>
    </source>
</evidence>
<sequence length="67" mass="7593">MKKDIHPEYEDATITCACGEEFETKTTTGDMRVEVCSNCHPFYTGANQNKGARGGRIERFKEKYGLE</sequence>
<dbReference type="PANTHER" id="PTHR33280:SF1">
    <property type="entry name" value="LARGE RIBOSOMAL SUBUNIT PROTEIN BL31C"/>
    <property type="match status" value="1"/>
</dbReference>
<dbReference type="PANTHER" id="PTHR33280">
    <property type="entry name" value="50S RIBOSOMAL PROTEIN L31, CHLOROPLASTIC"/>
    <property type="match status" value="1"/>
</dbReference>
<comment type="subunit">
    <text evidence="7">Part of the 50S ribosomal subunit.</text>
</comment>
<keyword evidence="2 7" id="KW-0699">rRNA-binding</keyword>
<evidence type="ECO:0000256" key="7">
    <source>
        <dbReference type="HAMAP-Rule" id="MF_00501"/>
    </source>
</evidence>
<dbReference type="GO" id="GO:1990904">
    <property type="term" value="C:ribonucleoprotein complex"/>
    <property type="evidence" value="ECO:0007669"/>
    <property type="project" value="UniProtKB-KW"/>
</dbReference>
<dbReference type="GO" id="GO:0046872">
    <property type="term" value="F:metal ion binding"/>
    <property type="evidence" value="ECO:0007669"/>
    <property type="project" value="UniProtKB-KW"/>
</dbReference>
<dbReference type="GO" id="GO:0019843">
    <property type="term" value="F:rRNA binding"/>
    <property type="evidence" value="ECO:0007669"/>
    <property type="project" value="UniProtKB-KW"/>
</dbReference>
<feature type="binding site" evidence="7">
    <location>
        <position position="39"/>
    </location>
    <ligand>
        <name>Zn(2+)</name>
        <dbReference type="ChEBI" id="CHEBI:29105"/>
    </ligand>
</feature>
<keyword evidence="3 7" id="KW-0694">RNA-binding</keyword>
<dbReference type="GO" id="GO:0006412">
    <property type="term" value="P:translation"/>
    <property type="evidence" value="ECO:0007669"/>
    <property type="project" value="UniProtKB-UniRule"/>
</dbReference>
<name>A0A938XVF7_9FIRM</name>
<dbReference type="GO" id="GO:0005840">
    <property type="term" value="C:ribosome"/>
    <property type="evidence" value="ECO:0007669"/>
    <property type="project" value="UniProtKB-KW"/>
</dbReference>
<comment type="cofactor">
    <cofactor evidence="7">
        <name>Zn(2+)</name>
        <dbReference type="ChEBI" id="CHEBI:29105"/>
    </cofactor>
    <text evidence="7">Binds 1 zinc ion per subunit.</text>
</comment>
<keyword evidence="4 7" id="KW-0689">Ribosomal protein</keyword>
<comment type="similarity">
    <text evidence="1 7">Belongs to the bacterial ribosomal protein bL31 family. Type A subfamily.</text>
</comment>
<dbReference type="InterPro" id="IPR027491">
    <property type="entry name" value="Ribosomal_bL31_A"/>
</dbReference>
<evidence type="ECO:0000313" key="9">
    <source>
        <dbReference type="Proteomes" id="UP000774000"/>
    </source>
</evidence>
<evidence type="ECO:0000256" key="6">
    <source>
        <dbReference type="ARBA" id="ARBA00035687"/>
    </source>
</evidence>
<dbReference type="SUPFAM" id="SSF143800">
    <property type="entry name" value="L28p-like"/>
    <property type="match status" value="1"/>
</dbReference>
<comment type="caution">
    <text evidence="8">The sequence shown here is derived from an EMBL/GenBank/DDBJ whole genome shotgun (WGS) entry which is preliminary data.</text>
</comment>
<dbReference type="Gene3D" id="4.10.830.30">
    <property type="entry name" value="Ribosomal protein L31"/>
    <property type="match status" value="1"/>
</dbReference>
<dbReference type="NCBIfam" id="NF000612">
    <property type="entry name" value="PRK00019.1"/>
    <property type="match status" value="1"/>
</dbReference>
<protein>
    <recommendedName>
        <fullName evidence="6 7">Large ribosomal subunit protein bL31</fullName>
    </recommendedName>
</protein>
<dbReference type="EMBL" id="JAFBDQ010000008">
    <property type="protein sequence ID" value="MBM7557036.1"/>
    <property type="molecule type" value="Genomic_DNA"/>
</dbReference>
<dbReference type="InterPro" id="IPR034704">
    <property type="entry name" value="Ribosomal_bL28/bL31-like_sf"/>
</dbReference>
<comment type="function">
    <text evidence="7">Binds the 23S rRNA.</text>
</comment>
<dbReference type="InterPro" id="IPR042105">
    <property type="entry name" value="Ribosomal_bL31_sf"/>
</dbReference>
<dbReference type="PRINTS" id="PR01249">
    <property type="entry name" value="RIBOSOMALL31"/>
</dbReference>
<reference evidence="8" key="1">
    <citation type="submission" date="2021-01" db="EMBL/GenBank/DDBJ databases">
        <title>Genomic Encyclopedia of Type Strains, Phase IV (KMG-IV): sequencing the most valuable type-strain genomes for metagenomic binning, comparative biology and taxonomic classification.</title>
        <authorList>
            <person name="Goeker M."/>
        </authorList>
    </citation>
    <scope>NUCLEOTIDE SEQUENCE</scope>
    <source>
        <strain evidence="8">DSM 23230</strain>
    </source>
</reference>
<dbReference type="HAMAP" id="MF_00501">
    <property type="entry name" value="Ribosomal_bL31_1"/>
    <property type="match status" value="1"/>
</dbReference>
<gene>
    <name evidence="7" type="primary">rpmE</name>
    <name evidence="8" type="ORF">JOC47_001890</name>
</gene>
<evidence type="ECO:0000313" key="8">
    <source>
        <dbReference type="EMBL" id="MBM7557036.1"/>
    </source>
</evidence>
<accession>A0A938XVF7</accession>
<proteinExistence type="inferred from homology"/>
<dbReference type="NCBIfam" id="TIGR00105">
    <property type="entry name" value="L31"/>
    <property type="match status" value="1"/>
</dbReference>
<dbReference type="PROSITE" id="PS01143">
    <property type="entry name" value="RIBOSOMAL_L31"/>
    <property type="match status" value="1"/>
</dbReference>
<evidence type="ECO:0000256" key="1">
    <source>
        <dbReference type="ARBA" id="ARBA00009296"/>
    </source>
</evidence>